<dbReference type="AlphaFoldDB" id="A0A5C3KM58"/>
<dbReference type="InterPro" id="IPR006073">
    <property type="entry name" value="GTP-bd"/>
</dbReference>
<organism evidence="6 7">
    <name type="scientific">Coprinopsis marcescibilis</name>
    <name type="common">Agaric fungus</name>
    <name type="synonym">Psathyrella marcescibilis</name>
    <dbReference type="NCBI Taxonomy" id="230819"/>
    <lineage>
        <taxon>Eukaryota</taxon>
        <taxon>Fungi</taxon>
        <taxon>Dikarya</taxon>
        <taxon>Basidiomycota</taxon>
        <taxon>Agaricomycotina</taxon>
        <taxon>Agaricomycetes</taxon>
        <taxon>Agaricomycetidae</taxon>
        <taxon>Agaricales</taxon>
        <taxon>Agaricineae</taxon>
        <taxon>Psathyrellaceae</taxon>
        <taxon>Coprinopsis</taxon>
    </lineage>
</organism>
<dbReference type="GO" id="GO:0016787">
    <property type="term" value="F:hydrolase activity"/>
    <property type="evidence" value="ECO:0007669"/>
    <property type="project" value="UniProtKB-KW"/>
</dbReference>
<keyword evidence="3" id="KW-0460">Magnesium</keyword>
<evidence type="ECO:0000256" key="2">
    <source>
        <dbReference type="ARBA" id="ARBA00022741"/>
    </source>
</evidence>
<evidence type="ECO:0000259" key="5">
    <source>
        <dbReference type="PROSITE" id="PS51706"/>
    </source>
</evidence>
<evidence type="ECO:0000256" key="3">
    <source>
        <dbReference type="ARBA" id="ARBA00022842"/>
    </source>
</evidence>
<dbReference type="PANTHER" id="PTHR46498">
    <property type="entry name" value="GTP-BINDING PROTEIN 8"/>
    <property type="match status" value="1"/>
</dbReference>
<evidence type="ECO:0000256" key="1">
    <source>
        <dbReference type="ARBA" id="ARBA00022723"/>
    </source>
</evidence>
<protein>
    <submittedName>
        <fullName evidence="6">P-loop containing nucleoside triphosphate hydrolase protein</fullName>
    </submittedName>
</protein>
<reference evidence="6 7" key="1">
    <citation type="journal article" date="2019" name="Nat. Ecol. Evol.">
        <title>Megaphylogeny resolves global patterns of mushroom evolution.</title>
        <authorList>
            <person name="Varga T."/>
            <person name="Krizsan K."/>
            <person name="Foldi C."/>
            <person name="Dima B."/>
            <person name="Sanchez-Garcia M."/>
            <person name="Sanchez-Ramirez S."/>
            <person name="Szollosi G.J."/>
            <person name="Szarkandi J.G."/>
            <person name="Papp V."/>
            <person name="Albert L."/>
            <person name="Andreopoulos W."/>
            <person name="Angelini C."/>
            <person name="Antonin V."/>
            <person name="Barry K.W."/>
            <person name="Bougher N.L."/>
            <person name="Buchanan P."/>
            <person name="Buyck B."/>
            <person name="Bense V."/>
            <person name="Catcheside P."/>
            <person name="Chovatia M."/>
            <person name="Cooper J."/>
            <person name="Damon W."/>
            <person name="Desjardin D."/>
            <person name="Finy P."/>
            <person name="Geml J."/>
            <person name="Haridas S."/>
            <person name="Hughes K."/>
            <person name="Justo A."/>
            <person name="Karasinski D."/>
            <person name="Kautmanova I."/>
            <person name="Kiss B."/>
            <person name="Kocsube S."/>
            <person name="Kotiranta H."/>
            <person name="LaButti K.M."/>
            <person name="Lechner B.E."/>
            <person name="Liimatainen K."/>
            <person name="Lipzen A."/>
            <person name="Lukacs Z."/>
            <person name="Mihaltcheva S."/>
            <person name="Morgado L.N."/>
            <person name="Niskanen T."/>
            <person name="Noordeloos M.E."/>
            <person name="Ohm R.A."/>
            <person name="Ortiz-Santana B."/>
            <person name="Ovrebo C."/>
            <person name="Racz N."/>
            <person name="Riley R."/>
            <person name="Savchenko A."/>
            <person name="Shiryaev A."/>
            <person name="Soop K."/>
            <person name="Spirin V."/>
            <person name="Szebenyi C."/>
            <person name="Tomsovsky M."/>
            <person name="Tulloss R.E."/>
            <person name="Uehling J."/>
            <person name="Grigoriev I.V."/>
            <person name="Vagvolgyi C."/>
            <person name="Papp T."/>
            <person name="Martin F.M."/>
            <person name="Miettinen O."/>
            <person name="Hibbett D.S."/>
            <person name="Nagy L.G."/>
        </authorList>
    </citation>
    <scope>NUCLEOTIDE SEQUENCE [LARGE SCALE GENOMIC DNA]</scope>
    <source>
        <strain evidence="6 7">CBS 121175</strain>
    </source>
</reference>
<dbReference type="OrthoDB" id="391988at2759"/>
<dbReference type="InterPro" id="IPR030393">
    <property type="entry name" value="G_ENGB_dom"/>
</dbReference>
<dbReference type="Gene3D" id="3.40.50.300">
    <property type="entry name" value="P-loop containing nucleotide triphosphate hydrolases"/>
    <property type="match status" value="1"/>
</dbReference>
<keyword evidence="6" id="KW-0378">Hydrolase</keyword>
<dbReference type="PANTHER" id="PTHR46498:SF1">
    <property type="entry name" value="GTP-BINDING PROTEIN 8"/>
    <property type="match status" value="1"/>
</dbReference>
<keyword evidence="1" id="KW-0479">Metal-binding</keyword>
<keyword evidence="4" id="KW-0342">GTP-binding</keyword>
<evidence type="ECO:0000313" key="6">
    <source>
        <dbReference type="EMBL" id="TFK21489.1"/>
    </source>
</evidence>
<dbReference type="SUPFAM" id="SSF52540">
    <property type="entry name" value="P-loop containing nucleoside triphosphate hydrolases"/>
    <property type="match status" value="1"/>
</dbReference>
<dbReference type="GO" id="GO:0005739">
    <property type="term" value="C:mitochondrion"/>
    <property type="evidence" value="ECO:0007669"/>
    <property type="project" value="TreeGrafter"/>
</dbReference>
<dbReference type="PROSITE" id="PS51706">
    <property type="entry name" value="G_ENGB"/>
    <property type="match status" value="1"/>
</dbReference>
<gene>
    <name evidence="6" type="ORF">FA15DRAFT_79768</name>
</gene>
<dbReference type="GO" id="GO:0046872">
    <property type="term" value="F:metal ion binding"/>
    <property type="evidence" value="ECO:0007669"/>
    <property type="project" value="UniProtKB-KW"/>
</dbReference>
<sequence>MLIHTSKCSAQLFNVLKSRPCLRSSVRAKSTLSAAEQVFADPGAAEFVAAAGSLKSIPMSQGLPEVIVTGRANAGKSTLFNAVIARKALLHTSSKAGRTRELNFFRVGEAPGKLLLVDAPGYGARGRKEWGELFDNYLDTREELRRIYILFNAKHGLNNFDRGMLEHISQKLLSARGTQPFTLQAVITKADLVPPGKLSEVITKMRKEIFASAPLCLPPIITSCEMNPAFGVDKVRESIAQACGFI</sequence>
<dbReference type="InterPro" id="IPR052279">
    <property type="entry name" value="EngB_GTPase"/>
</dbReference>
<proteinExistence type="predicted"/>
<dbReference type="Proteomes" id="UP000307440">
    <property type="component" value="Unassembled WGS sequence"/>
</dbReference>
<keyword evidence="2" id="KW-0547">Nucleotide-binding</keyword>
<dbReference type="STRING" id="230819.A0A5C3KM58"/>
<dbReference type="EMBL" id="ML210267">
    <property type="protein sequence ID" value="TFK21489.1"/>
    <property type="molecule type" value="Genomic_DNA"/>
</dbReference>
<evidence type="ECO:0000313" key="7">
    <source>
        <dbReference type="Proteomes" id="UP000307440"/>
    </source>
</evidence>
<accession>A0A5C3KM58</accession>
<keyword evidence="7" id="KW-1185">Reference proteome</keyword>
<dbReference type="GO" id="GO:0005525">
    <property type="term" value="F:GTP binding"/>
    <property type="evidence" value="ECO:0007669"/>
    <property type="project" value="UniProtKB-KW"/>
</dbReference>
<dbReference type="Pfam" id="PF01926">
    <property type="entry name" value="MMR_HSR1"/>
    <property type="match status" value="1"/>
</dbReference>
<feature type="domain" description="EngB-type G" evidence="5">
    <location>
        <begin position="62"/>
        <end position="245"/>
    </location>
</feature>
<dbReference type="InterPro" id="IPR027417">
    <property type="entry name" value="P-loop_NTPase"/>
</dbReference>
<name>A0A5C3KM58_COPMA</name>
<dbReference type="CDD" id="cd01876">
    <property type="entry name" value="YihA_EngB"/>
    <property type="match status" value="1"/>
</dbReference>
<evidence type="ECO:0000256" key="4">
    <source>
        <dbReference type="ARBA" id="ARBA00023134"/>
    </source>
</evidence>